<dbReference type="Proteomes" id="UP000287470">
    <property type="component" value="Unassembled WGS sequence"/>
</dbReference>
<protein>
    <submittedName>
        <fullName evidence="5">LacI family transcriptional regulator</fullName>
    </submittedName>
</protein>
<dbReference type="PANTHER" id="PTHR30146:SF155">
    <property type="entry name" value="ALANINE RACEMASE"/>
    <property type="match status" value="1"/>
</dbReference>
<dbReference type="Pfam" id="PF13377">
    <property type="entry name" value="Peripla_BP_3"/>
    <property type="match status" value="1"/>
</dbReference>
<evidence type="ECO:0000256" key="3">
    <source>
        <dbReference type="ARBA" id="ARBA00023163"/>
    </source>
</evidence>
<organism evidence="5 6">
    <name type="scientific">Bifidobacterium samirii</name>
    <dbReference type="NCBI Taxonomy" id="2306974"/>
    <lineage>
        <taxon>Bacteria</taxon>
        <taxon>Bacillati</taxon>
        <taxon>Actinomycetota</taxon>
        <taxon>Actinomycetes</taxon>
        <taxon>Bifidobacteriales</taxon>
        <taxon>Bifidobacteriaceae</taxon>
        <taxon>Bifidobacterium</taxon>
    </lineage>
</organism>
<evidence type="ECO:0000313" key="6">
    <source>
        <dbReference type="Proteomes" id="UP000287470"/>
    </source>
</evidence>
<dbReference type="Pfam" id="PF00356">
    <property type="entry name" value="LacI"/>
    <property type="match status" value="1"/>
</dbReference>
<evidence type="ECO:0000313" key="5">
    <source>
        <dbReference type="EMBL" id="RSX58477.1"/>
    </source>
</evidence>
<name>A0A430FWJ4_9BIFI</name>
<evidence type="ECO:0000259" key="4">
    <source>
        <dbReference type="PROSITE" id="PS50932"/>
    </source>
</evidence>
<evidence type="ECO:0000256" key="2">
    <source>
        <dbReference type="ARBA" id="ARBA00023125"/>
    </source>
</evidence>
<feature type="domain" description="HTH lacI-type" evidence="4">
    <location>
        <begin position="8"/>
        <end position="62"/>
    </location>
</feature>
<dbReference type="SMART" id="SM00354">
    <property type="entry name" value="HTH_LACI"/>
    <property type="match status" value="1"/>
</dbReference>
<keyword evidence="6" id="KW-1185">Reference proteome</keyword>
<dbReference type="CDD" id="cd06267">
    <property type="entry name" value="PBP1_LacI_sugar_binding-like"/>
    <property type="match status" value="1"/>
</dbReference>
<dbReference type="PROSITE" id="PS00356">
    <property type="entry name" value="HTH_LACI_1"/>
    <property type="match status" value="1"/>
</dbReference>
<proteinExistence type="predicted"/>
<dbReference type="PANTHER" id="PTHR30146">
    <property type="entry name" value="LACI-RELATED TRANSCRIPTIONAL REPRESSOR"/>
    <property type="match status" value="1"/>
</dbReference>
<reference evidence="5 6" key="1">
    <citation type="submission" date="2018-09" db="EMBL/GenBank/DDBJ databases">
        <title>Characterization of the phylogenetic diversity of five novel species belonging to the genus Bifidobacterium.</title>
        <authorList>
            <person name="Lugli G.A."/>
            <person name="Duranti S."/>
            <person name="Milani C."/>
        </authorList>
    </citation>
    <scope>NUCLEOTIDE SEQUENCE [LARGE SCALE GENOMIC DNA]</scope>
    <source>
        <strain evidence="5 6">2033B</strain>
    </source>
</reference>
<dbReference type="AlphaFoldDB" id="A0A430FWJ4"/>
<keyword evidence="1" id="KW-0805">Transcription regulation</keyword>
<dbReference type="CDD" id="cd01392">
    <property type="entry name" value="HTH_LacI"/>
    <property type="match status" value="1"/>
</dbReference>
<dbReference type="Gene3D" id="1.10.260.40">
    <property type="entry name" value="lambda repressor-like DNA-binding domains"/>
    <property type="match status" value="1"/>
</dbReference>
<keyword evidence="2" id="KW-0238">DNA-binding</keyword>
<dbReference type="OrthoDB" id="1938857at2"/>
<dbReference type="PROSITE" id="PS50932">
    <property type="entry name" value="HTH_LACI_2"/>
    <property type="match status" value="1"/>
</dbReference>
<dbReference type="GO" id="GO:0003700">
    <property type="term" value="F:DNA-binding transcription factor activity"/>
    <property type="evidence" value="ECO:0007669"/>
    <property type="project" value="TreeGrafter"/>
</dbReference>
<sequence length="345" mass="36544">MTTPKSTITITDVAKAAGVSKSAVSYALNGKPGVSDDTRAKVLDVARAMGWRPNSAAKSLSDAHTRSIGVVLLVADAENFGSGAYEMDCLAGLSKVLDSRDYSITLRMSAGGAKAACRIHEDWIASGKVDAHLVLNVALGDPRMALFRSHPEAKALFVAPREISGGLPTLYSSDSDGSRLLVRHLHDLGHRTIARIAGPEEYAHTLVRDRGAADECARLGMRCTTLHGPYLASAGAQLCDTLLDFGERPTAIICDTDVTAVAALRTAAARGVRVPEDLSVISWDDSPSCLSTLPELTSLHCDVKAIGRKAGEMLLRLIDGESVEAEPEDPYTLMVRSSTAPVLVP</sequence>
<dbReference type="GO" id="GO:0000976">
    <property type="term" value="F:transcription cis-regulatory region binding"/>
    <property type="evidence" value="ECO:0007669"/>
    <property type="project" value="TreeGrafter"/>
</dbReference>
<dbReference type="InterPro" id="IPR000843">
    <property type="entry name" value="HTH_LacI"/>
</dbReference>
<accession>A0A430FWJ4</accession>
<keyword evidence="3" id="KW-0804">Transcription</keyword>
<dbReference type="InterPro" id="IPR046335">
    <property type="entry name" value="LacI/GalR-like_sensor"/>
</dbReference>
<dbReference type="Gene3D" id="3.40.50.2300">
    <property type="match status" value="2"/>
</dbReference>
<evidence type="ECO:0000256" key="1">
    <source>
        <dbReference type="ARBA" id="ARBA00023015"/>
    </source>
</evidence>
<dbReference type="InterPro" id="IPR010982">
    <property type="entry name" value="Lambda_DNA-bd_dom_sf"/>
</dbReference>
<dbReference type="SUPFAM" id="SSF53822">
    <property type="entry name" value="Periplasmic binding protein-like I"/>
    <property type="match status" value="1"/>
</dbReference>
<dbReference type="InterPro" id="IPR028082">
    <property type="entry name" value="Peripla_BP_I"/>
</dbReference>
<comment type="caution">
    <text evidence="5">The sequence shown here is derived from an EMBL/GenBank/DDBJ whole genome shotgun (WGS) entry which is preliminary data.</text>
</comment>
<dbReference type="SUPFAM" id="SSF47413">
    <property type="entry name" value="lambda repressor-like DNA-binding domains"/>
    <property type="match status" value="1"/>
</dbReference>
<gene>
    <name evidence="5" type="ORF">D2E24_0356</name>
</gene>
<dbReference type="EMBL" id="QXGK01000002">
    <property type="protein sequence ID" value="RSX58477.1"/>
    <property type="molecule type" value="Genomic_DNA"/>
</dbReference>